<name>X1V2N5_9ZZZZ</name>
<dbReference type="InterPro" id="IPR050214">
    <property type="entry name" value="Cys_Synth/Cystath_Beta-Synth"/>
</dbReference>
<comment type="caution">
    <text evidence="2">The sequence shown here is derived from an EMBL/GenBank/DDBJ whole genome shotgun (WGS) entry which is preliminary data.</text>
</comment>
<dbReference type="EMBL" id="BARW01025048">
    <property type="protein sequence ID" value="GAI98919.1"/>
    <property type="molecule type" value="Genomic_DNA"/>
</dbReference>
<feature type="non-terminal residue" evidence="2">
    <location>
        <position position="76"/>
    </location>
</feature>
<evidence type="ECO:0000313" key="2">
    <source>
        <dbReference type="EMBL" id="GAI98919.1"/>
    </source>
</evidence>
<dbReference type="InterPro" id="IPR036052">
    <property type="entry name" value="TrpB-like_PALP_sf"/>
</dbReference>
<dbReference type="AlphaFoldDB" id="X1V2N5"/>
<gene>
    <name evidence="2" type="ORF">S12H4_41156</name>
</gene>
<feature type="domain" description="Tryptophan synthase beta chain-like PALP" evidence="1">
    <location>
        <begin position="8"/>
        <end position="76"/>
    </location>
</feature>
<dbReference type="SUPFAM" id="SSF53686">
    <property type="entry name" value="Tryptophan synthase beta subunit-like PLP-dependent enzymes"/>
    <property type="match status" value="1"/>
</dbReference>
<sequence length="76" mass="8289">MYFKNVIDAIGHTPLVEMAQISPNKKVKILAKLEGQNLGGSASIKDRVAKYMLQKAEQSGELTREKVIVEATSGNT</sequence>
<dbReference type="Pfam" id="PF00291">
    <property type="entry name" value="PALP"/>
    <property type="match status" value="1"/>
</dbReference>
<dbReference type="PANTHER" id="PTHR10314">
    <property type="entry name" value="CYSTATHIONINE BETA-SYNTHASE"/>
    <property type="match status" value="1"/>
</dbReference>
<organism evidence="2">
    <name type="scientific">marine sediment metagenome</name>
    <dbReference type="NCBI Taxonomy" id="412755"/>
    <lineage>
        <taxon>unclassified sequences</taxon>
        <taxon>metagenomes</taxon>
        <taxon>ecological metagenomes</taxon>
    </lineage>
</organism>
<evidence type="ECO:0000259" key="1">
    <source>
        <dbReference type="Pfam" id="PF00291"/>
    </source>
</evidence>
<dbReference type="InterPro" id="IPR001926">
    <property type="entry name" value="TrpB-like_PALP"/>
</dbReference>
<reference evidence="2" key="1">
    <citation type="journal article" date="2014" name="Front. Microbiol.">
        <title>High frequency of phylogenetically diverse reductive dehalogenase-homologous genes in deep subseafloor sedimentary metagenomes.</title>
        <authorList>
            <person name="Kawai M."/>
            <person name="Futagami T."/>
            <person name="Toyoda A."/>
            <person name="Takaki Y."/>
            <person name="Nishi S."/>
            <person name="Hori S."/>
            <person name="Arai W."/>
            <person name="Tsubouchi T."/>
            <person name="Morono Y."/>
            <person name="Uchiyama I."/>
            <person name="Ito T."/>
            <person name="Fujiyama A."/>
            <person name="Inagaki F."/>
            <person name="Takami H."/>
        </authorList>
    </citation>
    <scope>NUCLEOTIDE SEQUENCE</scope>
    <source>
        <strain evidence="2">Expedition CK06-06</strain>
    </source>
</reference>
<proteinExistence type="predicted"/>
<protein>
    <recommendedName>
        <fullName evidence="1">Tryptophan synthase beta chain-like PALP domain-containing protein</fullName>
    </recommendedName>
</protein>
<dbReference type="Gene3D" id="3.40.50.1100">
    <property type="match status" value="2"/>
</dbReference>
<accession>X1V2N5</accession>